<reference evidence="5 6" key="1">
    <citation type="submission" date="2023-10" db="EMBL/GenBank/DDBJ databases">
        <title>Psychrosphaera aquimaarina strain SW33 isolated from seawater.</title>
        <authorList>
            <person name="Bayburt H."/>
            <person name="Kim J.M."/>
            <person name="Choi B.J."/>
            <person name="Jeon C.O."/>
        </authorList>
    </citation>
    <scope>NUCLEOTIDE SEQUENCE [LARGE SCALE GENOMIC DNA]</scope>
    <source>
        <strain evidence="5 6">KCTC 52743</strain>
    </source>
</reference>
<comment type="subcellular location">
    <subcellularLocation>
        <location evidence="2">Cytoplasm</location>
    </subcellularLocation>
</comment>
<protein>
    <recommendedName>
        <fullName evidence="2">T-protein</fullName>
    </recommendedName>
</protein>
<dbReference type="PROSITE" id="PS51176">
    <property type="entry name" value="PDH_ADH"/>
    <property type="match status" value="1"/>
</dbReference>
<keyword evidence="2" id="KW-0520">NAD</keyword>
<dbReference type="Pfam" id="PF02153">
    <property type="entry name" value="PDH_N"/>
    <property type="match status" value="1"/>
</dbReference>
<accession>A0ABU3R3I4</accession>
<feature type="domain" description="Chorismate mutase" evidence="3">
    <location>
        <begin position="1"/>
        <end position="88"/>
    </location>
</feature>
<dbReference type="Gene3D" id="3.40.50.720">
    <property type="entry name" value="NAD(P)-binding Rossmann-like Domain"/>
    <property type="match status" value="1"/>
</dbReference>
<dbReference type="Gene3D" id="1.10.3660.10">
    <property type="entry name" value="6-phosphogluconate dehydrogenase C-terminal like domain"/>
    <property type="match status" value="1"/>
</dbReference>
<evidence type="ECO:0000313" key="6">
    <source>
        <dbReference type="Proteomes" id="UP001257914"/>
    </source>
</evidence>
<dbReference type="InterPro" id="IPR002701">
    <property type="entry name" value="CM_II_prokaryot"/>
</dbReference>
<evidence type="ECO:0000259" key="4">
    <source>
        <dbReference type="PROSITE" id="PS51176"/>
    </source>
</evidence>
<evidence type="ECO:0000256" key="1">
    <source>
        <dbReference type="ARBA" id="ARBA00023002"/>
    </source>
</evidence>
<dbReference type="SUPFAM" id="SSF48179">
    <property type="entry name" value="6-phosphogluconate dehydrogenase C-terminal domain-like"/>
    <property type="match status" value="1"/>
</dbReference>
<keyword evidence="2" id="KW-0827">Tyrosine biosynthesis</keyword>
<dbReference type="SUPFAM" id="SSF51735">
    <property type="entry name" value="NAD(P)-binding Rossmann-fold domains"/>
    <property type="match status" value="1"/>
</dbReference>
<dbReference type="InterPro" id="IPR046826">
    <property type="entry name" value="PDH_N"/>
</dbReference>
<dbReference type="PANTHER" id="PTHR21363:SF0">
    <property type="entry name" value="PREPHENATE DEHYDROGENASE [NADP(+)]"/>
    <property type="match status" value="1"/>
</dbReference>
<dbReference type="PIRSF" id="PIRSF001499">
    <property type="entry name" value="Chor_mut_pdh_Tpr"/>
    <property type="match status" value="1"/>
</dbReference>
<dbReference type="InterPro" id="IPR036263">
    <property type="entry name" value="Chorismate_II_sf"/>
</dbReference>
<dbReference type="InterPro" id="IPR011277">
    <property type="entry name" value="CM_T"/>
</dbReference>
<proteinExistence type="predicted"/>
<dbReference type="InterPro" id="IPR008244">
    <property type="entry name" value="Chor_mut/prephenate_DH_T"/>
</dbReference>
<dbReference type="Proteomes" id="UP001257914">
    <property type="component" value="Unassembled WGS sequence"/>
</dbReference>
<organism evidence="5 6">
    <name type="scientific">Psychrosphaera aquimarina</name>
    <dbReference type="NCBI Taxonomy" id="2044854"/>
    <lineage>
        <taxon>Bacteria</taxon>
        <taxon>Pseudomonadati</taxon>
        <taxon>Pseudomonadota</taxon>
        <taxon>Gammaproteobacteria</taxon>
        <taxon>Alteromonadales</taxon>
        <taxon>Pseudoalteromonadaceae</taxon>
        <taxon>Psychrosphaera</taxon>
    </lineage>
</organism>
<dbReference type="NCBIfam" id="NF008400">
    <property type="entry name" value="PRK11199.1"/>
    <property type="match status" value="1"/>
</dbReference>
<comment type="pathway">
    <text evidence="2">Metabolic intermediate biosynthesis; prephenate biosynthesis; prephenate from chorismate: step 1/1.</text>
</comment>
<name>A0ABU3R3I4_9GAMM</name>
<keyword evidence="2 5" id="KW-0413">Isomerase</keyword>
<evidence type="ECO:0000256" key="2">
    <source>
        <dbReference type="PIRNR" id="PIRNR001499"/>
    </source>
</evidence>
<keyword evidence="2" id="KW-0057">Aromatic amino acid biosynthesis</keyword>
<dbReference type="GO" id="GO:0008977">
    <property type="term" value="F:prephenate dehydrogenase (NAD+) activity"/>
    <property type="evidence" value="ECO:0007669"/>
    <property type="project" value="UniProtKB-EC"/>
</dbReference>
<keyword evidence="1 2" id="KW-0560">Oxidoreductase</keyword>
<dbReference type="EMBL" id="JAWCUA010000010">
    <property type="protein sequence ID" value="MDU0114253.1"/>
    <property type="molecule type" value="Genomic_DNA"/>
</dbReference>
<keyword evidence="2" id="KW-0963">Cytoplasm</keyword>
<keyword evidence="6" id="KW-1185">Reference proteome</keyword>
<dbReference type="Pfam" id="PF20463">
    <property type="entry name" value="PDH_C"/>
    <property type="match status" value="1"/>
</dbReference>
<dbReference type="Gene3D" id="1.20.59.10">
    <property type="entry name" value="Chorismate mutase"/>
    <property type="match status" value="1"/>
</dbReference>
<dbReference type="InterPro" id="IPR003099">
    <property type="entry name" value="Prephen_DH"/>
</dbReference>
<dbReference type="PROSITE" id="PS51168">
    <property type="entry name" value="CHORISMATE_MUT_2"/>
    <property type="match status" value="1"/>
</dbReference>
<comment type="pathway">
    <text evidence="2">Amino-acid biosynthesis; L-tyrosine biosynthesis; (4-hydroxyphenyl)pyruvate from prephenate (NAD(+) route): step 1/1.</text>
</comment>
<dbReference type="RefSeq" id="WP_315947879.1">
    <property type="nucleotide sequence ID" value="NZ_JAWCUA010000010.1"/>
</dbReference>
<gene>
    <name evidence="5" type="primary">tyrA</name>
    <name evidence="5" type="ORF">RT723_14890</name>
</gene>
<dbReference type="PANTHER" id="PTHR21363">
    <property type="entry name" value="PREPHENATE DEHYDROGENASE"/>
    <property type="match status" value="1"/>
</dbReference>
<keyword evidence="2" id="KW-0028">Amino-acid biosynthesis</keyword>
<dbReference type="InterPro" id="IPR046825">
    <property type="entry name" value="PDH_C"/>
</dbReference>
<dbReference type="InterPro" id="IPR036291">
    <property type="entry name" value="NAD(P)-bd_dom_sf"/>
</dbReference>
<dbReference type="SMART" id="SM00830">
    <property type="entry name" value="CM_2"/>
    <property type="match status" value="1"/>
</dbReference>
<dbReference type="InterPro" id="IPR036979">
    <property type="entry name" value="CM_dom_sf"/>
</dbReference>
<dbReference type="NCBIfam" id="TIGR01799">
    <property type="entry name" value="CM_T"/>
    <property type="match status" value="1"/>
</dbReference>
<evidence type="ECO:0000259" key="3">
    <source>
        <dbReference type="PROSITE" id="PS51168"/>
    </source>
</evidence>
<dbReference type="SUPFAM" id="SSF48600">
    <property type="entry name" value="Chorismate mutase II"/>
    <property type="match status" value="1"/>
</dbReference>
<comment type="caution">
    <text evidence="5">The sequence shown here is derived from an EMBL/GenBank/DDBJ whole genome shotgun (WGS) entry which is preliminary data.</text>
</comment>
<dbReference type="GO" id="GO:0004106">
    <property type="term" value="F:chorismate mutase activity"/>
    <property type="evidence" value="ECO:0007669"/>
    <property type="project" value="UniProtKB-EC"/>
</dbReference>
<dbReference type="InterPro" id="IPR050812">
    <property type="entry name" value="Preph/Arog_dehydrog"/>
</dbReference>
<evidence type="ECO:0000313" key="5">
    <source>
        <dbReference type="EMBL" id="MDU0114253.1"/>
    </source>
</evidence>
<dbReference type="Pfam" id="PF01817">
    <property type="entry name" value="CM_2"/>
    <property type="match status" value="1"/>
</dbReference>
<feature type="domain" description="Prephenate/arogenate dehydrogenase" evidence="4">
    <location>
        <begin position="96"/>
        <end position="358"/>
    </location>
</feature>
<dbReference type="InterPro" id="IPR008927">
    <property type="entry name" value="6-PGluconate_DH-like_C_sf"/>
</dbReference>
<sequence length="372" mass="42460">MALNNLRDEIDKLDTQLVELLAKRQVITTAVGKYKQEVGKPIYDPQRESELIAKRRELASSLNVQPDLIEDLLRRIMRESYQSQHDAYRRVLPESSKVVIVGGKGALGARFFDMFTRSNYVVEILDKHDWPQAQTILKDAKLVLITVPIKLTEQVIVQLPELPNDCVLADLTSLKQSPLKSMLDKHSGPVVGLHPMFGPDVPNFVKQVFVVCEGRFPEQYDWLLQQIKIWGAVLQVDDAAEHDSSMELIQAMRHFTTFVYGRFLSNEKPDLDQLLRLSSPIYRLELAMTGRLFAQDPNLYADIIFGAKNALELATRFRQELDDAITLLQQNDKESFKQSFELVAQWFGGKSNEFLADSRTLLKSAQDSRILK</sequence>